<comment type="caution">
    <text evidence="2">The sequence shown here is derived from an EMBL/GenBank/DDBJ whole genome shotgun (WGS) entry which is preliminary data.</text>
</comment>
<dbReference type="PANTHER" id="PTHR47718">
    <property type="entry name" value="OS01G0519700 PROTEIN"/>
    <property type="match status" value="1"/>
</dbReference>
<keyword evidence="3" id="KW-1185">Reference proteome</keyword>
<protein>
    <submittedName>
        <fullName evidence="2">22376_t:CDS:1</fullName>
    </submittedName>
</protein>
<accession>A0A9N9BTJ9</accession>
<organism evidence="2 3">
    <name type="scientific">Dentiscutata erythropus</name>
    <dbReference type="NCBI Taxonomy" id="1348616"/>
    <lineage>
        <taxon>Eukaryota</taxon>
        <taxon>Fungi</taxon>
        <taxon>Fungi incertae sedis</taxon>
        <taxon>Mucoromycota</taxon>
        <taxon>Glomeromycotina</taxon>
        <taxon>Glomeromycetes</taxon>
        <taxon>Diversisporales</taxon>
        <taxon>Gigasporaceae</taxon>
        <taxon>Dentiscutata</taxon>
    </lineage>
</organism>
<reference evidence="2" key="1">
    <citation type="submission" date="2021-06" db="EMBL/GenBank/DDBJ databases">
        <authorList>
            <person name="Kallberg Y."/>
            <person name="Tangrot J."/>
            <person name="Rosling A."/>
        </authorList>
    </citation>
    <scope>NUCLEOTIDE SEQUENCE</scope>
    <source>
        <strain evidence="2">MA453B</strain>
    </source>
</reference>
<dbReference type="OrthoDB" id="10436763at2759"/>
<name>A0A9N9BTJ9_9GLOM</name>
<feature type="compositionally biased region" description="Basic and acidic residues" evidence="1">
    <location>
        <begin position="409"/>
        <end position="431"/>
    </location>
</feature>
<feature type="non-terminal residue" evidence="2">
    <location>
        <position position="482"/>
    </location>
</feature>
<dbReference type="Proteomes" id="UP000789405">
    <property type="component" value="Unassembled WGS sequence"/>
</dbReference>
<proteinExistence type="predicted"/>
<dbReference type="CDD" id="cd22744">
    <property type="entry name" value="OTU"/>
    <property type="match status" value="1"/>
</dbReference>
<feature type="region of interest" description="Disordered" evidence="1">
    <location>
        <begin position="409"/>
        <end position="436"/>
    </location>
</feature>
<dbReference type="EMBL" id="CAJVPY010002974">
    <property type="protein sequence ID" value="CAG8577319.1"/>
    <property type="molecule type" value="Genomic_DNA"/>
</dbReference>
<gene>
    <name evidence="2" type="ORF">DERYTH_LOCUS6508</name>
</gene>
<evidence type="ECO:0000313" key="2">
    <source>
        <dbReference type="EMBL" id="CAG8577319.1"/>
    </source>
</evidence>
<evidence type="ECO:0000256" key="1">
    <source>
        <dbReference type="SAM" id="MobiDB-lite"/>
    </source>
</evidence>
<sequence length="482" mass="55688">MLQSQPKIPEIGSEFPTVESFKEAAQEGAKAAGFAFSVSSSKMTRRKKVAIRLLLLCSVQWEANIEITMKLQKKPEKESNQQNEKAGVWVVRSSKNQHNHELLSESQVHCLYQHRILNPEQKEIVHMMLKSGVPVQSVADTIYWKHETVYTKDIVNERDRIKNALNEGSNRDMTMHLIQMLEELFVSDRSQALRKAANIVFPDAKKMVCIWHMLVQNLKTACRKFFDNEDDYNKLLLSIQKVAYAEEMSIVEKAFDKKKDEKCWMNIFTKYYPHMGVHSIQRAEGSYSCLKKAIEAATFGLNIVSVDLFILNNKRFEQLVGKILKWAIDQIKREIWPIPLSIIHSRWLLKHDSISILPSSLSPNIAINKALYMLEEKYRSLNDCGSKATLLNKINTLIDEEIRDPLLSERQDKAAKKKEKNTPKLIKDLQKSHQPQQPLYHDQIPIYMHEHIKKIINVDRDGNCGYRALAVCLGKSESKWSE</sequence>
<evidence type="ECO:0000313" key="3">
    <source>
        <dbReference type="Proteomes" id="UP000789405"/>
    </source>
</evidence>
<dbReference type="AlphaFoldDB" id="A0A9N9BTJ9"/>